<name>A0A2T0KDP5_9ACTN</name>
<organism evidence="2 3">
    <name type="scientific">Actinoplanes italicus</name>
    <dbReference type="NCBI Taxonomy" id="113567"/>
    <lineage>
        <taxon>Bacteria</taxon>
        <taxon>Bacillati</taxon>
        <taxon>Actinomycetota</taxon>
        <taxon>Actinomycetes</taxon>
        <taxon>Micromonosporales</taxon>
        <taxon>Micromonosporaceae</taxon>
        <taxon>Actinoplanes</taxon>
    </lineage>
</organism>
<evidence type="ECO:0000259" key="1">
    <source>
        <dbReference type="SMART" id="SM00460"/>
    </source>
</evidence>
<dbReference type="InterPro" id="IPR038765">
    <property type="entry name" value="Papain-like_cys_pep_sf"/>
</dbReference>
<accession>A0A2T0KDP5</accession>
<feature type="domain" description="Transglutaminase-like" evidence="1">
    <location>
        <begin position="79"/>
        <end position="141"/>
    </location>
</feature>
<dbReference type="Gene3D" id="3.10.620.30">
    <property type="match status" value="1"/>
</dbReference>
<dbReference type="SMART" id="SM00460">
    <property type="entry name" value="TGc"/>
    <property type="match status" value="1"/>
</dbReference>
<dbReference type="AlphaFoldDB" id="A0A2T0KDP5"/>
<evidence type="ECO:0000313" key="3">
    <source>
        <dbReference type="Proteomes" id="UP000239415"/>
    </source>
</evidence>
<evidence type="ECO:0000313" key="2">
    <source>
        <dbReference type="EMBL" id="PRX21428.1"/>
    </source>
</evidence>
<reference evidence="2 3" key="1">
    <citation type="submission" date="2018-03" db="EMBL/GenBank/DDBJ databases">
        <title>Genomic Encyclopedia of Archaeal and Bacterial Type Strains, Phase II (KMG-II): from individual species to whole genera.</title>
        <authorList>
            <person name="Goeker M."/>
        </authorList>
    </citation>
    <scope>NUCLEOTIDE SEQUENCE [LARGE SCALE GENOMIC DNA]</scope>
    <source>
        <strain evidence="2 3">DSM 43146</strain>
    </source>
</reference>
<protein>
    <submittedName>
        <fullName evidence="2">Transglutaminase superfamily protein</fullName>
    </submittedName>
</protein>
<dbReference type="Pfam" id="PF01841">
    <property type="entry name" value="Transglut_core"/>
    <property type="match status" value="1"/>
</dbReference>
<dbReference type="EMBL" id="PVMZ01000006">
    <property type="protein sequence ID" value="PRX21428.1"/>
    <property type="molecule type" value="Genomic_DNA"/>
</dbReference>
<dbReference type="InterPro" id="IPR002931">
    <property type="entry name" value="Transglutaminase-like"/>
</dbReference>
<proteinExistence type="predicted"/>
<dbReference type="Proteomes" id="UP000239415">
    <property type="component" value="Unassembled WGS sequence"/>
</dbReference>
<sequence>MDHTRQTRFSDPGRHLDRIRALPDDVAGISAAVRNLVVHYRASGLEFPPERLAEIDNRWVETMLDSLGDDGPLDAPRPAEERIVGCCRDFTLLTVAALRAKGIPARSRIGFADYFEPGYHVDHVVTEYHDGTRWVATDAQLAPDAGFPVDVTDVPLGPGGLRTAAQSWRAFRRGEIDPEKYGVGRDVPIRGPLMIRKYVLSELAHRQGDELLLWDFWADDATFVGDLGGRPLVEAWADLPPWNTGSVSLIDEIADLLLAADAGDQAAEQKLAAMYATDPRLHLGDVVTCHSPRGLTYTVDPHRPTPPPIS</sequence>
<comment type="caution">
    <text evidence="2">The sequence shown here is derived from an EMBL/GenBank/DDBJ whole genome shotgun (WGS) entry which is preliminary data.</text>
</comment>
<keyword evidence="3" id="KW-1185">Reference proteome</keyword>
<dbReference type="OrthoDB" id="148799at2"/>
<gene>
    <name evidence="2" type="ORF">CLV67_106208</name>
</gene>
<dbReference type="RefSeq" id="WP_106319503.1">
    <property type="nucleotide sequence ID" value="NZ_BOMO01000003.1"/>
</dbReference>
<dbReference type="SUPFAM" id="SSF54001">
    <property type="entry name" value="Cysteine proteinases"/>
    <property type="match status" value="1"/>
</dbReference>